<evidence type="ECO:0000313" key="4">
    <source>
        <dbReference type="EMBL" id="TKB44874.1"/>
    </source>
</evidence>
<gene>
    <name evidence="4" type="ORF">E8M12_10225</name>
</gene>
<accession>A0A4U1B4B5</accession>
<dbReference type="InterPro" id="IPR013987">
    <property type="entry name" value="YjdM_N"/>
</dbReference>
<evidence type="ECO:0000256" key="1">
    <source>
        <dbReference type="ARBA" id="ARBA00009248"/>
    </source>
</evidence>
<feature type="domain" description="Protein YjdM C-terminal" evidence="2">
    <location>
        <begin position="42"/>
        <end position="110"/>
    </location>
</feature>
<dbReference type="Gene3D" id="2.30.30.40">
    <property type="entry name" value="SH3 Domains"/>
    <property type="match status" value="1"/>
</dbReference>
<dbReference type="AlphaFoldDB" id="A0A4U1B4B5"/>
<reference evidence="4 5" key="1">
    <citation type="submission" date="2019-04" db="EMBL/GenBank/DDBJ databases">
        <title>Thalassotalea guangxiensis sp. nov., isolated from sediment of the coastal wetland.</title>
        <authorList>
            <person name="Zheng S."/>
            <person name="Zhang D."/>
        </authorList>
    </citation>
    <scope>NUCLEOTIDE SEQUENCE [LARGE SCALE GENOMIC DNA]</scope>
    <source>
        <strain evidence="4 5">ZS-4</strain>
    </source>
</reference>
<dbReference type="Pfam" id="PF08274">
    <property type="entry name" value="Zn_Ribbon_YjdM"/>
    <property type="match status" value="1"/>
</dbReference>
<dbReference type="EMBL" id="SWDB01000023">
    <property type="protein sequence ID" value="TKB44874.1"/>
    <property type="molecule type" value="Genomic_DNA"/>
</dbReference>
<evidence type="ECO:0000313" key="5">
    <source>
        <dbReference type="Proteomes" id="UP000307999"/>
    </source>
</evidence>
<proteinExistence type="inferred from homology"/>
<dbReference type="Proteomes" id="UP000307999">
    <property type="component" value="Unassembled WGS sequence"/>
</dbReference>
<dbReference type="OrthoDB" id="9810131at2"/>
<dbReference type="PANTHER" id="PTHR30305:SF3">
    <property type="entry name" value="PROTEIN YJDM"/>
    <property type="match status" value="1"/>
</dbReference>
<sequence length="112" mass="12281">MSFPPCPQCKSEYVYADQNQLVCPECGHEWNPSDIEEDTLNIKDANGALLADGDKVTIAKDLKIKGSSQVIKIGTKAIVRRVLDKKDHELDCKVDGIGEMMVTAKFVKKAGS</sequence>
<dbReference type="NCBIfam" id="TIGR00686">
    <property type="entry name" value="phnA"/>
    <property type="match status" value="1"/>
</dbReference>
<dbReference type="RefSeq" id="WP_136736059.1">
    <property type="nucleotide sequence ID" value="NZ_SWDB01000023.1"/>
</dbReference>
<dbReference type="InterPro" id="IPR004624">
    <property type="entry name" value="YjdM"/>
</dbReference>
<dbReference type="Pfam" id="PF03831">
    <property type="entry name" value="YjdM"/>
    <property type="match status" value="1"/>
</dbReference>
<protein>
    <submittedName>
        <fullName evidence="4">Alkylphosphonate utilization protein</fullName>
    </submittedName>
</protein>
<feature type="domain" description="Protein YjdM N-terminal" evidence="3">
    <location>
        <begin position="3"/>
        <end position="31"/>
    </location>
</feature>
<dbReference type="PANTHER" id="PTHR30305">
    <property type="entry name" value="PROTEIN YJDM-RELATED"/>
    <property type="match status" value="1"/>
</dbReference>
<evidence type="ECO:0000259" key="2">
    <source>
        <dbReference type="Pfam" id="PF03831"/>
    </source>
</evidence>
<comment type="similarity">
    <text evidence="1">Belongs to the YjdM family.</text>
</comment>
<comment type="caution">
    <text evidence="4">The sequence shown here is derived from an EMBL/GenBank/DDBJ whole genome shotgun (WGS) entry which is preliminary data.</text>
</comment>
<dbReference type="InterPro" id="IPR013988">
    <property type="entry name" value="YjdM_C"/>
</dbReference>
<organism evidence="4 5">
    <name type="scientific">Thalassotalea mangrovi</name>
    <dbReference type="NCBI Taxonomy" id="2572245"/>
    <lineage>
        <taxon>Bacteria</taxon>
        <taxon>Pseudomonadati</taxon>
        <taxon>Pseudomonadota</taxon>
        <taxon>Gammaproteobacteria</taxon>
        <taxon>Alteromonadales</taxon>
        <taxon>Colwelliaceae</taxon>
        <taxon>Thalassotalea</taxon>
    </lineage>
</organism>
<keyword evidence="5" id="KW-1185">Reference proteome</keyword>
<evidence type="ECO:0000259" key="3">
    <source>
        <dbReference type="Pfam" id="PF08274"/>
    </source>
</evidence>
<dbReference type="SUPFAM" id="SSF57783">
    <property type="entry name" value="Zinc beta-ribbon"/>
    <property type="match status" value="1"/>
</dbReference>
<dbReference type="SUPFAM" id="SSF82057">
    <property type="entry name" value="Prokaryotic SH3-related domain"/>
    <property type="match status" value="1"/>
</dbReference>
<dbReference type="Gene3D" id="2.20.25.10">
    <property type="match status" value="1"/>
</dbReference>
<name>A0A4U1B4B5_9GAMM</name>